<dbReference type="AlphaFoldDB" id="A0A846TS44"/>
<gene>
    <name evidence="4" type="ORF">GTW58_06810</name>
</gene>
<keyword evidence="1" id="KW-0175">Coiled coil</keyword>
<organism evidence="4 5">
    <name type="scientific">Kocuria subflava</name>
    <dbReference type="NCBI Taxonomy" id="1736139"/>
    <lineage>
        <taxon>Bacteria</taxon>
        <taxon>Bacillati</taxon>
        <taxon>Actinomycetota</taxon>
        <taxon>Actinomycetes</taxon>
        <taxon>Micrococcales</taxon>
        <taxon>Micrococcaceae</taxon>
        <taxon>Kocuria</taxon>
    </lineage>
</organism>
<evidence type="ECO:0000259" key="3">
    <source>
        <dbReference type="Pfam" id="PF24481"/>
    </source>
</evidence>
<sequence length="242" mass="25899">MTKATPENFIALLELQRRDARMTHLEESLKTLQSEPELVTALKRRQAAVAKAKELNTQRAHVEQAAALAEQKVTDLLDRLEKDRARRDAGGSAKEVSALQRQIDSLTTQVEKARAAKAVSGEKLDAFMTERSAILPKLQAADAAAKRLVAATQEKGAAMQAEHGQLAGERDQYVTAVDNAALVSRYQKIRTGGHAVRVAATTRTGATCGSCGSTMSPVELSEVEADPTEVSTCPSCGAIFAS</sequence>
<evidence type="ECO:0000256" key="1">
    <source>
        <dbReference type="SAM" id="Coils"/>
    </source>
</evidence>
<evidence type="ECO:0000313" key="4">
    <source>
        <dbReference type="EMBL" id="NKE09649.1"/>
    </source>
</evidence>
<feature type="coiled-coil region" evidence="1">
    <location>
        <begin position="15"/>
        <end position="116"/>
    </location>
</feature>
<evidence type="ECO:0008006" key="6">
    <source>
        <dbReference type="Google" id="ProtNLM"/>
    </source>
</evidence>
<dbReference type="RefSeq" id="WP_047691462.1">
    <property type="nucleotide sequence ID" value="NZ_JAAVUN010000010.1"/>
</dbReference>
<reference evidence="4 5" key="1">
    <citation type="submission" date="2020-02" db="EMBL/GenBank/DDBJ databases">
        <authorList>
            <person name="Sun Q."/>
        </authorList>
    </citation>
    <scope>NUCLEOTIDE SEQUENCE [LARGE SCALE GENOMIC DNA]</scope>
    <source>
        <strain evidence="4 5">YIM 13062</strain>
    </source>
</reference>
<dbReference type="EMBL" id="JAAVUN010000010">
    <property type="protein sequence ID" value="NKE09649.1"/>
    <property type="molecule type" value="Genomic_DNA"/>
</dbReference>
<feature type="domain" description="C4-type zinc ribbon" evidence="2">
    <location>
        <begin position="207"/>
        <end position="239"/>
    </location>
</feature>
<dbReference type="InterPro" id="IPR056003">
    <property type="entry name" value="CT398_CC_hairpin"/>
</dbReference>
<keyword evidence="5" id="KW-1185">Reference proteome</keyword>
<evidence type="ECO:0000313" key="5">
    <source>
        <dbReference type="Proteomes" id="UP000521379"/>
    </source>
</evidence>
<name>A0A846TS44_9MICC</name>
<evidence type="ECO:0000259" key="2">
    <source>
        <dbReference type="Pfam" id="PF02591"/>
    </source>
</evidence>
<proteinExistence type="predicted"/>
<accession>A0A846TS44</accession>
<dbReference type="Pfam" id="PF02591">
    <property type="entry name" value="Zn_ribbon_9"/>
    <property type="match status" value="1"/>
</dbReference>
<comment type="caution">
    <text evidence="4">The sequence shown here is derived from an EMBL/GenBank/DDBJ whole genome shotgun (WGS) entry which is preliminary data.</text>
</comment>
<protein>
    <recommendedName>
        <fullName evidence="6">C4-type zinc ribbon domain-containing protein</fullName>
    </recommendedName>
</protein>
<dbReference type="Proteomes" id="UP000521379">
    <property type="component" value="Unassembled WGS sequence"/>
</dbReference>
<feature type="domain" description="CT398-like coiled coil hairpin" evidence="3">
    <location>
        <begin position="15"/>
        <end position="191"/>
    </location>
</feature>
<dbReference type="Gene3D" id="1.10.287.1490">
    <property type="match status" value="1"/>
</dbReference>
<dbReference type="Pfam" id="PF24481">
    <property type="entry name" value="CT398_CC"/>
    <property type="match status" value="1"/>
</dbReference>
<dbReference type="InterPro" id="IPR003743">
    <property type="entry name" value="Zf-RING_7"/>
</dbReference>